<sequence length="532" mass="59840">MYSTTAFTSKTVPCLRIPVQPKTEQRVKMLIRAVQFLPFVPYTLGLVAIGLFIVPLIQYMWDADGLRKYPSPSFAALSPLWRIWHNIHQRHYVAVHEAHKRLGTHVRIAPDHISILEPGVANEVYGHGANMLKAGFYDGGAGVHRNLADTRDKPEHQAKRKMLAHVFAAKTVVSFEPLLVKTMDAFMEQIDSHSKSGTKIDMRLFLNYFTIDLFGRLLYGHELGCLARGNDLLDAEAQNGAVYKVPFIQSLLDATIVNTVMSLMPSLLPITKPLFKNHPYKKKGTDWENIIYHNTKKRLNAPDQDDLFRRLLKDSKGQATNLGIGELIAECSAMMNAGTETTTAALTNTVFLLYTHPRVLEKLRVEIDAAMPGRARPTYEEASKLPYLRACIEESLRVRPASSFGLPRIVPQGGRVIAGKFVEGGVTVSVPTYSLLRQEDVFENPTEYIPDRWMTADKEKKALMMQNHLPFSTGPRACIGRNIAYFEQILVIATLVKFYDFKIPPGFELETQERFNSNAGNLLVGAEKRQLC</sequence>
<keyword evidence="5 8" id="KW-0560">Oxidoreductase</keyword>
<evidence type="ECO:0000256" key="4">
    <source>
        <dbReference type="ARBA" id="ARBA00022723"/>
    </source>
</evidence>
<evidence type="ECO:0000256" key="2">
    <source>
        <dbReference type="ARBA" id="ARBA00010617"/>
    </source>
</evidence>
<keyword evidence="4 8" id="KW-0479">Metal-binding</keyword>
<dbReference type="InterPro" id="IPR050121">
    <property type="entry name" value="Cytochrome_P450_monoxygenase"/>
</dbReference>
<organism evidence="10 11">
    <name type="scientific">Bionectria ochroleuca</name>
    <name type="common">Gliocladium roseum</name>
    <dbReference type="NCBI Taxonomy" id="29856"/>
    <lineage>
        <taxon>Eukaryota</taxon>
        <taxon>Fungi</taxon>
        <taxon>Dikarya</taxon>
        <taxon>Ascomycota</taxon>
        <taxon>Pezizomycotina</taxon>
        <taxon>Sordariomycetes</taxon>
        <taxon>Hypocreomycetidae</taxon>
        <taxon>Hypocreales</taxon>
        <taxon>Bionectriaceae</taxon>
        <taxon>Clonostachys</taxon>
    </lineage>
</organism>
<dbReference type="InterPro" id="IPR017972">
    <property type="entry name" value="Cyt_P450_CS"/>
</dbReference>
<evidence type="ECO:0000256" key="5">
    <source>
        <dbReference type="ARBA" id="ARBA00023002"/>
    </source>
</evidence>
<dbReference type="InterPro" id="IPR036396">
    <property type="entry name" value="Cyt_P450_sf"/>
</dbReference>
<comment type="cofactor">
    <cofactor evidence="1">
        <name>heme</name>
        <dbReference type="ChEBI" id="CHEBI:30413"/>
    </cofactor>
</comment>
<feature type="transmembrane region" description="Helical" evidence="9">
    <location>
        <begin position="36"/>
        <end position="61"/>
    </location>
</feature>
<keyword evidence="3 8" id="KW-0349">Heme</keyword>
<evidence type="ECO:0000313" key="10">
    <source>
        <dbReference type="EMBL" id="VUC22947.1"/>
    </source>
</evidence>
<dbReference type="Gene3D" id="1.10.630.10">
    <property type="entry name" value="Cytochrome P450"/>
    <property type="match status" value="1"/>
</dbReference>
<dbReference type="PANTHER" id="PTHR24305">
    <property type="entry name" value="CYTOCHROME P450"/>
    <property type="match status" value="1"/>
</dbReference>
<reference evidence="10 11" key="1">
    <citation type="submission" date="2019-06" db="EMBL/GenBank/DDBJ databases">
        <authorList>
            <person name="Broberg M."/>
        </authorList>
    </citation>
    <scope>NUCLEOTIDE SEQUENCE [LARGE SCALE GENOMIC DNA]</scope>
</reference>
<dbReference type="EMBL" id="CABFNS010000698">
    <property type="protein sequence ID" value="VUC22947.1"/>
    <property type="molecule type" value="Genomic_DNA"/>
</dbReference>
<evidence type="ECO:0000256" key="3">
    <source>
        <dbReference type="ARBA" id="ARBA00022617"/>
    </source>
</evidence>
<dbReference type="InterPro" id="IPR001128">
    <property type="entry name" value="Cyt_P450"/>
</dbReference>
<name>A0ABY6TW83_BIOOC</name>
<evidence type="ECO:0000256" key="9">
    <source>
        <dbReference type="SAM" id="Phobius"/>
    </source>
</evidence>
<keyword evidence="9" id="KW-0472">Membrane</keyword>
<comment type="caution">
    <text evidence="10">The sequence shown here is derived from an EMBL/GenBank/DDBJ whole genome shotgun (WGS) entry which is preliminary data.</text>
</comment>
<keyword evidence="7 8" id="KW-0503">Monooxygenase</keyword>
<dbReference type="SUPFAM" id="SSF48264">
    <property type="entry name" value="Cytochrome P450"/>
    <property type="match status" value="1"/>
</dbReference>
<dbReference type="PANTHER" id="PTHR24305:SF29">
    <property type="entry name" value="BENZOATE-PARA-HYDROXYLASE"/>
    <property type="match status" value="1"/>
</dbReference>
<evidence type="ECO:0000256" key="6">
    <source>
        <dbReference type="ARBA" id="ARBA00023004"/>
    </source>
</evidence>
<dbReference type="CDD" id="cd11061">
    <property type="entry name" value="CYP67-like"/>
    <property type="match status" value="1"/>
</dbReference>
<keyword evidence="11" id="KW-1185">Reference proteome</keyword>
<evidence type="ECO:0000256" key="1">
    <source>
        <dbReference type="ARBA" id="ARBA00001971"/>
    </source>
</evidence>
<proteinExistence type="inferred from homology"/>
<evidence type="ECO:0000313" key="11">
    <source>
        <dbReference type="Proteomes" id="UP000766486"/>
    </source>
</evidence>
<dbReference type="PRINTS" id="PR00385">
    <property type="entry name" value="P450"/>
</dbReference>
<accession>A0ABY6TW83</accession>
<keyword evidence="9" id="KW-0812">Transmembrane</keyword>
<keyword evidence="9" id="KW-1133">Transmembrane helix</keyword>
<dbReference type="PRINTS" id="PR00463">
    <property type="entry name" value="EP450I"/>
</dbReference>
<comment type="similarity">
    <text evidence="2 8">Belongs to the cytochrome P450 family.</text>
</comment>
<dbReference type="InterPro" id="IPR002401">
    <property type="entry name" value="Cyt_P450_E_grp-I"/>
</dbReference>
<dbReference type="PROSITE" id="PS00086">
    <property type="entry name" value="CYTOCHROME_P450"/>
    <property type="match status" value="1"/>
</dbReference>
<dbReference type="Proteomes" id="UP000766486">
    <property type="component" value="Unassembled WGS sequence"/>
</dbReference>
<keyword evidence="6 8" id="KW-0408">Iron</keyword>
<protein>
    <submittedName>
        <fullName evidence="10">Uncharacterized protein</fullName>
    </submittedName>
</protein>
<evidence type="ECO:0000256" key="7">
    <source>
        <dbReference type="ARBA" id="ARBA00023033"/>
    </source>
</evidence>
<dbReference type="Pfam" id="PF00067">
    <property type="entry name" value="p450"/>
    <property type="match status" value="1"/>
</dbReference>
<gene>
    <name evidence="10" type="ORF">CLO192961_LOCUS98205</name>
</gene>
<evidence type="ECO:0000256" key="8">
    <source>
        <dbReference type="RuleBase" id="RU000461"/>
    </source>
</evidence>